<dbReference type="EMBL" id="CP093346">
    <property type="protein sequence ID" value="WOG95201.1"/>
    <property type="molecule type" value="Genomic_DNA"/>
</dbReference>
<evidence type="ECO:0000313" key="1">
    <source>
        <dbReference type="EMBL" id="WOG95201.1"/>
    </source>
</evidence>
<accession>A0A175YAM8</accession>
<dbReference type="Proteomes" id="UP000077755">
    <property type="component" value="Chromosome 4"/>
</dbReference>
<evidence type="ECO:0000313" key="2">
    <source>
        <dbReference type="Proteomes" id="UP000077755"/>
    </source>
</evidence>
<reference evidence="1" key="1">
    <citation type="journal article" date="2016" name="Nat. Genet.">
        <title>A high-quality carrot genome assembly provides new insights into carotenoid accumulation and asterid genome evolution.</title>
        <authorList>
            <person name="Iorizzo M."/>
            <person name="Ellison S."/>
            <person name="Senalik D."/>
            <person name="Zeng P."/>
            <person name="Satapoomin P."/>
            <person name="Huang J."/>
            <person name="Bowman M."/>
            <person name="Iovene M."/>
            <person name="Sanseverino W."/>
            <person name="Cavagnaro P."/>
            <person name="Yildiz M."/>
            <person name="Macko-Podgorni A."/>
            <person name="Moranska E."/>
            <person name="Grzebelus E."/>
            <person name="Grzebelus D."/>
            <person name="Ashrafi H."/>
            <person name="Zheng Z."/>
            <person name="Cheng S."/>
            <person name="Spooner D."/>
            <person name="Van Deynze A."/>
            <person name="Simon P."/>
        </authorList>
    </citation>
    <scope>NUCLEOTIDE SEQUENCE</scope>
    <source>
        <tissue evidence="1">Leaf</tissue>
    </source>
</reference>
<dbReference type="AlphaFoldDB" id="A0A175YAM8"/>
<dbReference type="Gramene" id="KZM80609">
    <property type="protein sequence ID" value="KZM80609"/>
    <property type="gene ID" value="DCAR_032030"/>
</dbReference>
<protein>
    <submittedName>
        <fullName evidence="1">Uncharacterized protein</fullName>
    </submittedName>
</protein>
<sequence>MSEVCRRALAEPFLHMSCNPSNAEKLKTSLDAANQEKDELKRKLDAAEKDKSNLGEYETRADRGLPRLRR</sequence>
<reference evidence="1" key="2">
    <citation type="submission" date="2022-03" db="EMBL/GenBank/DDBJ databases">
        <title>Draft title - Genomic analysis of global carrot germplasm unveils the trajectory of domestication and the origin of high carotenoid orange carrot.</title>
        <authorList>
            <person name="Iorizzo M."/>
            <person name="Ellison S."/>
            <person name="Senalik D."/>
            <person name="Macko-Podgorni A."/>
            <person name="Grzebelus D."/>
            <person name="Bostan H."/>
            <person name="Rolling W."/>
            <person name="Curaba J."/>
            <person name="Simon P."/>
        </authorList>
    </citation>
    <scope>NUCLEOTIDE SEQUENCE</scope>
    <source>
        <tissue evidence="1">Leaf</tissue>
    </source>
</reference>
<gene>
    <name evidence="1" type="ORF">DCAR_0414507</name>
</gene>
<name>A0A175YAM8_DAUCS</name>
<organism evidence="1 2">
    <name type="scientific">Daucus carota subsp. sativus</name>
    <name type="common">Carrot</name>
    <dbReference type="NCBI Taxonomy" id="79200"/>
    <lineage>
        <taxon>Eukaryota</taxon>
        <taxon>Viridiplantae</taxon>
        <taxon>Streptophyta</taxon>
        <taxon>Embryophyta</taxon>
        <taxon>Tracheophyta</taxon>
        <taxon>Spermatophyta</taxon>
        <taxon>Magnoliopsida</taxon>
        <taxon>eudicotyledons</taxon>
        <taxon>Gunneridae</taxon>
        <taxon>Pentapetalae</taxon>
        <taxon>asterids</taxon>
        <taxon>campanulids</taxon>
        <taxon>Apiales</taxon>
        <taxon>Apiaceae</taxon>
        <taxon>Apioideae</taxon>
        <taxon>Scandiceae</taxon>
        <taxon>Daucinae</taxon>
        <taxon>Daucus</taxon>
        <taxon>Daucus sect. Daucus</taxon>
    </lineage>
</organism>
<proteinExistence type="predicted"/>
<keyword evidence="2" id="KW-1185">Reference proteome</keyword>